<name>A0ABV9HWU1_9FLAO</name>
<dbReference type="InterPro" id="IPR014755">
    <property type="entry name" value="Cu-Rt/internalin_Ig-like"/>
</dbReference>
<feature type="signal peptide" evidence="2">
    <location>
        <begin position="1"/>
        <end position="19"/>
    </location>
</feature>
<dbReference type="InterPro" id="IPR001322">
    <property type="entry name" value="Lamin_tail_dom"/>
</dbReference>
<dbReference type="Proteomes" id="UP001596043">
    <property type="component" value="Unassembled WGS sequence"/>
</dbReference>
<dbReference type="RefSeq" id="WP_379979072.1">
    <property type="nucleotide sequence ID" value="NZ_JBHSFV010000006.1"/>
</dbReference>
<dbReference type="PROSITE" id="PS51841">
    <property type="entry name" value="LTD"/>
    <property type="match status" value="1"/>
</dbReference>
<accession>A0ABV9HWU1</accession>
<feature type="chain" id="PRO_5046989230" evidence="2">
    <location>
        <begin position="20"/>
        <end position="552"/>
    </location>
</feature>
<dbReference type="NCBIfam" id="TIGR04183">
    <property type="entry name" value="Por_Secre_tail"/>
    <property type="match status" value="1"/>
</dbReference>
<dbReference type="InterPro" id="IPR026444">
    <property type="entry name" value="Secre_tail"/>
</dbReference>
<reference evidence="5" key="1">
    <citation type="journal article" date="2019" name="Int. J. Syst. Evol. Microbiol.">
        <title>The Global Catalogue of Microorganisms (GCM) 10K type strain sequencing project: providing services to taxonomists for standard genome sequencing and annotation.</title>
        <authorList>
            <consortium name="The Broad Institute Genomics Platform"/>
            <consortium name="The Broad Institute Genome Sequencing Center for Infectious Disease"/>
            <person name="Wu L."/>
            <person name="Ma J."/>
        </authorList>
    </citation>
    <scope>NUCLEOTIDE SEQUENCE [LARGE SCALE GENOMIC DNA]</scope>
    <source>
        <strain evidence="5">YJ-61-S</strain>
    </source>
</reference>
<dbReference type="Pfam" id="PF18962">
    <property type="entry name" value="Por_Secre_tail"/>
    <property type="match status" value="1"/>
</dbReference>
<dbReference type="Gene3D" id="2.60.40.1220">
    <property type="match status" value="1"/>
</dbReference>
<evidence type="ECO:0000259" key="3">
    <source>
        <dbReference type="PROSITE" id="PS51841"/>
    </source>
</evidence>
<comment type="caution">
    <text evidence="4">The sequence shown here is derived from an EMBL/GenBank/DDBJ whole genome shotgun (WGS) entry which is preliminary data.</text>
</comment>
<keyword evidence="1 2" id="KW-0732">Signal</keyword>
<feature type="domain" description="LTD" evidence="3">
    <location>
        <begin position="288"/>
        <end position="416"/>
    </location>
</feature>
<dbReference type="EMBL" id="JBHSFV010000006">
    <property type="protein sequence ID" value="MFC4634631.1"/>
    <property type="molecule type" value="Genomic_DNA"/>
</dbReference>
<evidence type="ECO:0000313" key="5">
    <source>
        <dbReference type="Proteomes" id="UP001596043"/>
    </source>
</evidence>
<evidence type="ECO:0000256" key="1">
    <source>
        <dbReference type="ARBA" id="ARBA00022729"/>
    </source>
</evidence>
<gene>
    <name evidence="4" type="ORF">ACFO3O_11970</name>
</gene>
<evidence type="ECO:0000313" key="4">
    <source>
        <dbReference type="EMBL" id="MFC4634631.1"/>
    </source>
</evidence>
<organism evidence="4 5">
    <name type="scientific">Dokdonia ponticola</name>
    <dbReference type="NCBI Taxonomy" id="2041041"/>
    <lineage>
        <taxon>Bacteria</taxon>
        <taxon>Pseudomonadati</taxon>
        <taxon>Bacteroidota</taxon>
        <taxon>Flavobacteriia</taxon>
        <taxon>Flavobacteriales</taxon>
        <taxon>Flavobacteriaceae</taxon>
        <taxon>Dokdonia</taxon>
    </lineage>
</organism>
<evidence type="ECO:0000256" key="2">
    <source>
        <dbReference type="SAM" id="SignalP"/>
    </source>
</evidence>
<sequence length="552" mass="61587">MKKLIFLMLVIIFCSKTTGQVTEFPYDEGFENEIFTQGLDLYFINNWFGNFVDDNRIFQEETNVNNGNYAMGLWPVVEEGEDEEEVEVIAQVDLDLTGLENVVTNFWVATVATGDMKHVKLFLKLSVDGGLTFGPKVLMGSDHRGFENIDTPYQEFIYALHPNAFSNSNVVLQFMAKAGAKKGLPAKVLIDDIHIYAAEADIFPPVALEPTVINTNEIQIRFSEPVDSTSALLPTNYTFLDTATPQVSSLVLTEPDLVTLMLDPGISIGKYYELEIANVTDLAGNVMTTTEVEFIYNPLTEGLVITEIMYDEPPVEQNDDLEFIELYNNTDTPIELGGLRIKGGIASGKLPEYTLQPGEYWITAKNQAAFTSFFGVPAHEWKGANLSNDEPETIYIQNTNHHSENYIDVLTYTIGAPWPEGAAGQGHSMELVDPSADNSDPVNWTDSKIYSGVYEGFDIYASPGFHLGALSIDEDEFIDTSITFYPNPVVDILNIDSKIPLKKIELYNVLGQKINEYKTGLESIETNNLTKGIYFVKLYSDTNSNTIRIIKK</sequence>
<keyword evidence="5" id="KW-1185">Reference proteome</keyword>
<proteinExistence type="predicted"/>
<dbReference type="Pfam" id="PF00932">
    <property type="entry name" value="LTD"/>
    <property type="match status" value="1"/>
</dbReference>
<dbReference type="SUPFAM" id="SSF74853">
    <property type="entry name" value="Lamin A/C globular tail domain"/>
    <property type="match status" value="1"/>
</dbReference>
<dbReference type="InterPro" id="IPR036415">
    <property type="entry name" value="Lamin_tail_dom_sf"/>
</dbReference>
<protein>
    <submittedName>
        <fullName evidence="4">Lamin tail domain-containing protein</fullName>
    </submittedName>
</protein>